<evidence type="ECO:0000256" key="1">
    <source>
        <dbReference type="SAM" id="MobiDB-lite"/>
    </source>
</evidence>
<evidence type="ECO:0000313" key="2">
    <source>
        <dbReference type="EMBL" id="SEG42579.1"/>
    </source>
</evidence>
<gene>
    <name evidence="2" type="ORF">SAMN05421819_2866</name>
</gene>
<dbReference type="GO" id="GO:0006355">
    <property type="term" value="P:regulation of DNA-templated transcription"/>
    <property type="evidence" value="ECO:0007669"/>
    <property type="project" value="InterPro"/>
</dbReference>
<dbReference type="InterPro" id="IPR008651">
    <property type="entry name" value="Uncharacterised_HicB"/>
</dbReference>
<dbReference type="Pfam" id="PF05534">
    <property type="entry name" value="HicB"/>
    <property type="match status" value="1"/>
</dbReference>
<organism evidence="2 3">
    <name type="scientific">Bryocella elongata</name>
    <dbReference type="NCBI Taxonomy" id="863522"/>
    <lineage>
        <taxon>Bacteria</taxon>
        <taxon>Pseudomonadati</taxon>
        <taxon>Acidobacteriota</taxon>
        <taxon>Terriglobia</taxon>
        <taxon>Terriglobales</taxon>
        <taxon>Acidobacteriaceae</taxon>
        <taxon>Bryocella</taxon>
    </lineage>
</organism>
<evidence type="ECO:0000313" key="3">
    <source>
        <dbReference type="Proteomes" id="UP000236728"/>
    </source>
</evidence>
<proteinExistence type="predicted"/>
<dbReference type="SUPFAM" id="SSF47598">
    <property type="entry name" value="Ribbon-helix-helix"/>
    <property type="match status" value="1"/>
</dbReference>
<dbReference type="EMBL" id="FNVA01000005">
    <property type="protein sequence ID" value="SEG42579.1"/>
    <property type="molecule type" value="Genomic_DNA"/>
</dbReference>
<keyword evidence="3" id="KW-1185">Reference proteome</keyword>
<dbReference type="RefSeq" id="WP_103933754.1">
    <property type="nucleotide sequence ID" value="NZ_FNVA01000005.1"/>
</dbReference>
<dbReference type="Proteomes" id="UP000236728">
    <property type="component" value="Unassembled WGS sequence"/>
</dbReference>
<name>A0A1H6A1H1_9BACT</name>
<dbReference type="InterPro" id="IPR010985">
    <property type="entry name" value="Ribbon_hlx_hlx"/>
</dbReference>
<reference evidence="2 3" key="1">
    <citation type="submission" date="2016-10" db="EMBL/GenBank/DDBJ databases">
        <authorList>
            <person name="de Groot N.N."/>
        </authorList>
    </citation>
    <scope>NUCLEOTIDE SEQUENCE [LARGE SCALE GENOMIC DNA]</scope>
    <source>
        <strain evidence="2 3">DSM 22489</strain>
    </source>
</reference>
<feature type="region of interest" description="Disordered" evidence="1">
    <location>
        <begin position="1"/>
        <end position="29"/>
    </location>
</feature>
<accession>A0A1H6A1H1</accession>
<protein>
    <submittedName>
        <fullName evidence="2">HicB family protein</fullName>
    </submittedName>
</protein>
<feature type="region of interest" description="Disordered" evidence="1">
    <location>
        <begin position="47"/>
        <end position="79"/>
    </location>
</feature>
<sequence length="79" mass="9069">MTTNRRRQSFPLRLSPHARTQASEQARREGISLNHFISLAVAEKISRTEQDTLQRQQPPEPRLRTEAPLQSPDRHASGQ</sequence>
<dbReference type="OrthoDB" id="122164at2"/>
<dbReference type="AlphaFoldDB" id="A0A1H6A1H1"/>